<evidence type="ECO:0000256" key="4">
    <source>
        <dbReference type="ARBA" id="ARBA00023136"/>
    </source>
</evidence>
<gene>
    <name evidence="7" type="primary">LOC101861076</name>
</gene>
<reference evidence="7" key="1">
    <citation type="submission" date="2025-08" db="UniProtKB">
        <authorList>
            <consortium name="RefSeq"/>
        </authorList>
    </citation>
    <scope>IDENTIFICATION</scope>
</reference>
<keyword evidence="3 5" id="KW-1133">Transmembrane helix</keyword>
<dbReference type="PANTHER" id="PTHR13531">
    <property type="entry name" value="GEO07735P1-RELATED-RELATED"/>
    <property type="match status" value="1"/>
</dbReference>
<dbReference type="GeneID" id="101861076"/>
<name>A0ABM1AAF0_APLCA</name>
<evidence type="ECO:0000256" key="2">
    <source>
        <dbReference type="ARBA" id="ARBA00022692"/>
    </source>
</evidence>
<dbReference type="RefSeq" id="XP_012943939.1">
    <property type="nucleotide sequence ID" value="XM_013088485.2"/>
</dbReference>
<evidence type="ECO:0000313" key="6">
    <source>
        <dbReference type="Proteomes" id="UP000694888"/>
    </source>
</evidence>
<feature type="transmembrane region" description="Helical" evidence="5">
    <location>
        <begin position="96"/>
        <end position="117"/>
    </location>
</feature>
<protein>
    <submittedName>
        <fullName evidence="7">Transmembrane protein 216 isoform X1</fullName>
    </submittedName>
</protein>
<evidence type="ECO:0000313" key="7">
    <source>
        <dbReference type="RefSeq" id="XP_012943939.1"/>
    </source>
</evidence>
<dbReference type="PANTHER" id="PTHR13531:SF0">
    <property type="entry name" value="GEO07735P1-RELATED"/>
    <property type="match status" value="1"/>
</dbReference>
<feature type="transmembrane region" description="Helical" evidence="5">
    <location>
        <begin position="64"/>
        <end position="84"/>
    </location>
</feature>
<comment type="subcellular location">
    <subcellularLocation>
        <location evidence="1">Membrane</location>
        <topology evidence="1">Multi-pass membrane protein</topology>
    </subcellularLocation>
</comment>
<evidence type="ECO:0000256" key="1">
    <source>
        <dbReference type="ARBA" id="ARBA00004141"/>
    </source>
</evidence>
<keyword evidence="4 5" id="KW-0472">Membrane</keyword>
<evidence type="ECO:0000256" key="3">
    <source>
        <dbReference type="ARBA" id="ARBA00022989"/>
    </source>
</evidence>
<organism evidence="6 7">
    <name type="scientific">Aplysia californica</name>
    <name type="common">California sea hare</name>
    <dbReference type="NCBI Taxonomy" id="6500"/>
    <lineage>
        <taxon>Eukaryota</taxon>
        <taxon>Metazoa</taxon>
        <taxon>Spiralia</taxon>
        <taxon>Lophotrochozoa</taxon>
        <taxon>Mollusca</taxon>
        <taxon>Gastropoda</taxon>
        <taxon>Heterobranchia</taxon>
        <taxon>Euthyneura</taxon>
        <taxon>Tectipleura</taxon>
        <taxon>Aplysiida</taxon>
        <taxon>Aplysioidea</taxon>
        <taxon>Aplysiidae</taxon>
        <taxon>Aplysia</taxon>
    </lineage>
</organism>
<feature type="transmembrane region" description="Helical" evidence="5">
    <location>
        <begin position="30"/>
        <end position="52"/>
    </location>
</feature>
<feature type="transmembrane region" description="Helical" evidence="5">
    <location>
        <begin position="129"/>
        <end position="151"/>
    </location>
</feature>
<evidence type="ECO:0000256" key="5">
    <source>
        <dbReference type="SAM" id="Phobius"/>
    </source>
</evidence>
<keyword evidence="2 5" id="KW-0812">Transmembrane</keyword>
<dbReference type="InterPro" id="IPR019184">
    <property type="entry name" value="Uncharacterised_TM-17"/>
</dbReference>
<accession>A0ABM1AAF0</accession>
<dbReference type="Pfam" id="PF09799">
    <property type="entry name" value="Transmemb_17"/>
    <property type="match status" value="1"/>
</dbReference>
<proteinExistence type="predicted"/>
<keyword evidence="6" id="KW-1185">Reference proteome</keyword>
<dbReference type="Proteomes" id="UP000694888">
    <property type="component" value="Unplaced"/>
</dbReference>
<sequence>MAAEQAQTSTQAPPRRGKSQVVRSSLPFQILLYLNGWYFVFFFVCEILLFVFKGETLPYASNVLAAEILLLFLLAIIEGLRLFFGRRGNLTEQIVGVIVFLVLSVPTIFGVLFFWLWQTYVLRAEVILTAIQIAFIGLEIIIGIISMITFAKSAP</sequence>